<evidence type="ECO:0000313" key="2">
    <source>
        <dbReference type="Proteomes" id="UP000823914"/>
    </source>
</evidence>
<comment type="caution">
    <text evidence="1">The sequence shown here is derived from an EMBL/GenBank/DDBJ whole genome shotgun (WGS) entry which is preliminary data.</text>
</comment>
<proteinExistence type="predicted"/>
<evidence type="ECO:0000313" key="1">
    <source>
        <dbReference type="EMBL" id="MBU3849034.1"/>
    </source>
</evidence>
<reference evidence="1" key="2">
    <citation type="submission" date="2021-04" db="EMBL/GenBank/DDBJ databases">
        <authorList>
            <person name="Gilroy R."/>
        </authorList>
    </citation>
    <scope>NUCLEOTIDE SEQUENCE</scope>
    <source>
        <strain evidence="1">Gambia15-2214</strain>
    </source>
</reference>
<dbReference type="EMBL" id="JAHLFV010000012">
    <property type="protein sequence ID" value="MBU3849034.1"/>
    <property type="molecule type" value="Genomic_DNA"/>
</dbReference>
<organism evidence="1 2">
    <name type="scientific">Candidatus Treponema excrementipullorum</name>
    <dbReference type="NCBI Taxonomy" id="2838768"/>
    <lineage>
        <taxon>Bacteria</taxon>
        <taxon>Pseudomonadati</taxon>
        <taxon>Spirochaetota</taxon>
        <taxon>Spirochaetia</taxon>
        <taxon>Spirochaetales</taxon>
        <taxon>Treponemataceae</taxon>
        <taxon>Treponema</taxon>
    </lineage>
</organism>
<sequence>MSDITHMQTSLETVLTNSKLALLFKPGRVKIKNEKLPHSVNIRTKLHNPYTVTAFEIIEKKSGLKFVICHQKTMPKKLRLALLELGGAPDNGNTRFEFPFEHALQVAESFFKFCMTPEIVELCQAQDYKPYKLLTADAKKPEEA</sequence>
<dbReference type="AlphaFoldDB" id="A0A9E2NYH3"/>
<protein>
    <submittedName>
        <fullName evidence="1">Uncharacterized protein</fullName>
    </submittedName>
</protein>
<accession>A0A9E2NYH3</accession>
<gene>
    <name evidence="1" type="ORF">IAA16_00535</name>
</gene>
<name>A0A9E2NYH3_9SPIR</name>
<dbReference type="Proteomes" id="UP000823914">
    <property type="component" value="Unassembled WGS sequence"/>
</dbReference>
<reference evidence="1" key="1">
    <citation type="journal article" date="2021" name="PeerJ">
        <title>Extensive microbial diversity within the chicken gut microbiome revealed by metagenomics and culture.</title>
        <authorList>
            <person name="Gilroy R."/>
            <person name="Ravi A."/>
            <person name="Getino M."/>
            <person name="Pursley I."/>
            <person name="Horton D.L."/>
            <person name="Alikhan N.F."/>
            <person name="Baker D."/>
            <person name="Gharbi K."/>
            <person name="Hall N."/>
            <person name="Watson M."/>
            <person name="Adriaenssens E.M."/>
            <person name="Foster-Nyarko E."/>
            <person name="Jarju S."/>
            <person name="Secka A."/>
            <person name="Antonio M."/>
            <person name="Oren A."/>
            <person name="Chaudhuri R.R."/>
            <person name="La Ragione R."/>
            <person name="Hildebrand F."/>
            <person name="Pallen M.J."/>
        </authorList>
    </citation>
    <scope>NUCLEOTIDE SEQUENCE</scope>
    <source>
        <strain evidence="1">Gambia15-2214</strain>
    </source>
</reference>